<dbReference type="InterPro" id="IPR054191">
    <property type="entry name" value="DUF6896"/>
</dbReference>
<evidence type="ECO:0000259" key="1">
    <source>
        <dbReference type="Pfam" id="PF21837"/>
    </source>
</evidence>
<name>A0A8J6XHY0_9CYAN</name>
<comment type="caution">
    <text evidence="2">The sequence shown here is derived from an EMBL/GenBank/DDBJ whole genome shotgun (WGS) entry which is preliminary data.</text>
</comment>
<proteinExistence type="predicted"/>
<protein>
    <recommendedName>
        <fullName evidence="1">DUF6896 domain-containing protein</fullName>
    </recommendedName>
</protein>
<accession>A0A8J6XHY0</accession>
<dbReference type="Proteomes" id="UP000629098">
    <property type="component" value="Unassembled WGS sequence"/>
</dbReference>
<dbReference type="EMBL" id="JACXAE010000048">
    <property type="protein sequence ID" value="MBD2773022.1"/>
    <property type="molecule type" value="Genomic_DNA"/>
</dbReference>
<gene>
    <name evidence="2" type="ORF">ICL16_13310</name>
</gene>
<evidence type="ECO:0000313" key="2">
    <source>
        <dbReference type="EMBL" id="MBD2773022.1"/>
    </source>
</evidence>
<dbReference type="Pfam" id="PF21837">
    <property type="entry name" value="DUF6896"/>
    <property type="match status" value="1"/>
</dbReference>
<organism evidence="2 3">
    <name type="scientific">Iningainema tapete BLCC-T55</name>
    <dbReference type="NCBI Taxonomy" id="2748662"/>
    <lineage>
        <taxon>Bacteria</taxon>
        <taxon>Bacillati</taxon>
        <taxon>Cyanobacteriota</taxon>
        <taxon>Cyanophyceae</taxon>
        <taxon>Nostocales</taxon>
        <taxon>Scytonemataceae</taxon>
        <taxon>Iningainema tapete</taxon>
    </lineage>
</organism>
<dbReference type="AlphaFoldDB" id="A0A8J6XHY0"/>
<evidence type="ECO:0000313" key="3">
    <source>
        <dbReference type="Proteomes" id="UP000629098"/>
    </source>
</evidence>
<sequence length="171" mass="19400">MKSPTRSVDVVAIILEFIEIQNSLLKAFREKYSQIIDWKYLLDSPRSGYILAQNEEWKFQRHGVGICFTGQKSGKVVDVHVGMSEYPTAFDVWRLCQYFESIGIEKIGHLSKDFDVTDEDGIEELFNCLLQDGLIAESEQRKLYTFMPVPGTEAAVPGQIEALSDENSGVR</sequence>
<feature type="domain" description="DUF6896" evidence="1">
    <location>
        <begin position="11"/>
        <end position="144"/>
    </location>
</feature>
<keyword evidence="3" id="KW-1185">Reference proteome</keyword>
<reference evidence="2" key="1">
    <citation type="submission" date="2020-09" db="EMBL/GenBank/DDBJ databases">
        <title>Iningainema tapete sp. nov. (Scytonemataceae, Cyanobacteria) from greenhouses in central Florida (USA) produces two types of nodularin with biosynthetic potential for microcystin-LR and anabaenopeptins.</title>
        <authorList>
            <person name="Berthold D.E."/>
            <person name="Lefler F.W."/>
            <person name="Huang I.-S."/>
            <person name="Abdulla H."/>
            <person name="Zimba P.V."/>
            <person name="Laughinghouse H.D. IV."/>
        </authorList>
    </citation>
    <scope>NUCLEOTIDE SEQUENCE</scope>
    <source>
        <strain evidence="2">BLCCT55</strain>
    </source>
</reference>
<dbReference type="RefSeq" id="WP_190828314.1">
    <property type="nucleotide sequence ID" value="NZ_CAWPPI010000048.1"/>
</dbReference>